<reference evidence="1" key="1">
    <citation type="submission" date="2018-03" db="EMBL/GenBank/DDBJ databases">
        <title>Genomic characterization of a polymicrobial infection associated with a disease outbreak in Pacific white shrimp (Litopenaeus vannamei).</title>
        <authorList>
            <person name="Turner J.W."/>
            <person name="Bachand P.T."/>
            <person name="Tallman J."/>
            <person name="Elledge N.C."/>
            <person name="Pinnell L.J."/>
            <person name="Laughlin R.C."/>
            <person name="Zimba P.V."/>
        </authorList>
    </citation>
    <scope>NUCLEOTIDE SEQUENCE</scope>
    <source>
        <strain evidence="1">Hep-2b-22</strain>
    </source>
</reference>
<gene>
    <name evidence="1" type="ORF">DA092_16605</name>
</gene>
<organism evidence="1 2">
    <name type="scientific">Photobacterium damselae</name>
    <dbReference type="NCBI Taxonomy" id="38293"/>
    <lineage>
        <taxon>Bacteria</taxon>
        <taxon>Pseudomonadati</taxon>
        <taxon>Pseudomonadota</taxon>
        <taxon>Gammaproteobacteria</taxon>
        <taxon>Vibrionales</taxon>
        <taxon>Vibrionaceae</taxon>
        <taxon>Photobacterium</taxon>
    </lineage>
</organism>
<dbReference type="EMBL" id="PZOJ01000116">
    <property type="protein sequence ID" value="TMX72010.1"/>
    <property type="molecule type" value="Genomic_DNA"/>
</dbReference>
<accession>A0ACD3SUY5</accession>
<dbReference type="Proteomes" id="UP000718715">
    <property type="component" value="Unassembled WGS sequence"/>
</dbReference>
<keyword evidence="2" id="KW-1185">Reference proteome</keyword>
<comment type="caution">
    <text evidence="1">The sequence shown here is derived from an EMBL/GenBank/DDBJ whole genome shotgun (WGS) entry which is preliminary data.</text>
</comment>
<protein>
    <submittedName>
        <fullName evidence="1">Uncharacterized protein</fullName>
    </submittedName>
</protein>
<evidence type="ECO:0000313" key="2">
    <source>
        <dbReference type="Proteomes" id="UP000718715"/>
    </source>
</evidence>
<feature type="non-terminal residue" evidence="1">
    <location>
        <position position="1549"/>
    </location>
</feature>
<name>A0ACD3SUY5_PHODM</name>
<sequence length="1549" mass="161963">MKSFIIHQSVVVKSIHGNAQVNINGHLKSVALMQALPAGCELFMDDSGMVTLQDYTGQQYTIKAETVTSTTSNVLPNDIAEIQSLIASGEDPTKHTQAPAAGNVANGGGFGFVDLVRSGEEVLATSGYDSNISRDSSLSEHDEDHFIFGEQNHINHRPDTETDTYHIKEDELVHLDLTGNDTDYDGDHVTVSEINGHTVTPNTAQTIEVKHGHITITADGDMTFVPNKDFTGTVEIPYTVTDGQGGSASSTATITVTPINDAPVANPDTATTSEDKTIKVDFTGNDSDVDGDHVTVSQIDGHTVTPGVEQTIKVNHGHIAITVDGDMTFVPNKDFTGTVEIPYTVTDGQGGSASSTATITVTPVNDAPVANPETETTPEDKTIKVDFSGNDSDVDGDHVTVSQIDGHTVTPGVEQTIKVNHGHIAITVDGDMTFVPNKDFTGTVEIPYTVTDGQGGSASSTATITVTPVNDAPVANPETETTPEDKTIKVDFSGNDSDVDGDHVTVSQIDGHTVTPGVEQTIKVNHGHIAITVDGDMTFVPNKDFTGTVEIPYTVTDGQGGSASSTATITVTPVNDAPVANPETETTPEDKTIKVDFSGNDSDVDGDHVTVSQIDGHTVTPGVEQTIKVNHGHIAITVDGDMTFVPNKDFTGTVEIPYTVTDGQGGSASSTATITVTPVNDAPVANPETETTPEDKTIKVDFSGNDSDVDGDHVTVSQIDGHTVTPGVEQTIKVNHGHIAITVDGDMSFVPNKDFTGTVEIPYTVTDGQGGSATSTATITVTPVNDAPVANPETETTPEDKTIKVDFTGNDSDVDGDHVTVSEINGHTVTPNTAQTIEVKYGHITITADGEMSFVPNKDFTGTVEIPYTVTDGQGGSATSTATITVTPVNDAPVANPETETTPEDKTIKVDFTGNDSDVDGDHVTVSQIDGHTVTPGVEQTIKVNHGHIAITVDGDMSFVPNKDFTGTVEIPYTVTDGQGGSATSTATITVTPVNDAPVANPETETTPEDKTIKVDFTGNDSDVDGDHVTVSEINGHTVTPGVEQTIKVNHGHVTITADGDMTFVPNKDFTGTVEIPYTVTDGQGGSATSTATITVTPVNDAPVANPETETTPEDKTIKVDFTGNDSDVDGDHVTVSEINGHTVTPGVEQTIKVNHGHVTITADGDMTFVPNKDFTGTVEIPYTVTDGQGGSATSTATITVTPVNDAPVANPETETTPEDKTIKVDFTGNDSDVDGDHVTVSEINGHTVTPGVEQTIKVNHGHVTITADGDMTFVPNKDFTGTVEIPYTVTDGQGGSATSTATITVTPVNDAPVANPETETTPEDKTIKVDFTGNDSDVDGDHVTVSEINGHTVTPGVEQTIKVNHGHVTITADGDMTFVPNKDFTGTVEIPYTVTDGQGGSATSTATITVTPVNDAPVANPETETTPEDKTIKVDFTGNDSDVDGDHVTVSEINGHTVTPNTAQTIEVKYGHITITADGEMSFVPNKDFTGTVEIPYTVTDGQGGSATSTATITVTPVNDAPVANPETETTPEDKTIKVDFTGNDSDV</sequence>
<evidence type="ECO:0000313" key="1">
    <source>
        <dbReference type="EMBL" id="TMX72010.1"/>
    </source>
</evidence>
<proteinExistence type="predicted"/>